<dbReference type="Pfam" id="PF13561">
    <property type="entry name" value="adh_short_C2"/>
    <property type="match status" value="1"/>
</dbReference>
<dbReference type="EMBL" id="CP043046">
    <property type="protein sequence ID" value="QEI07351.1"/>
    <property type="molecule type" value="Genomic_DNA"/>
</dbReference>
<dbReference type="FunFam" id="3.40.50.720:FF:000084">
    <property type="entry name" value="Short-chain dehydrogenase reductase"/>
    <property type="match status" value="1"/>
</dbReference>
<evidence type="ECO:0000259" key="3">
    <source>
        <dbReference type="SMART" id="SM00822"/>
    </source>
</evidence>
<dbReference type="PRINTS" id="PR00081">
    <property type="entry name" value="GDHRDH"/>
</dbReference>
<evidence type="ECO:0000256" key="1">
    <source>
        <dbReference type="ARBA" id="ARBA00006484"/>
    </source>
</evidence>
<dbReference type="OrthoDB" id="6823797at2"/>
<dbReference type="PRINTS" id="PR00080">
    <property type="entry name" value="SDRFAMILY"/>
</dbReference>
<keyword evidence="5" id="KW-1185">Reference proteome</keyword>
<dbReference type="KEGG" id="pacr:FXN63_16995"/>
<feature type="domain" description="Ketoreductase" evidence="3">
    <location>
        <begin position="6"/>
        <end position="182"/>
    </location>
</feature>
<dbReference type="InterPro" id="IPR057326">
    <property type="entry name" value="KR_dom"/>
</dbReference>
<protein>
    <submittedName>
        <fullName evidence="4">SDR family oxidoreductase</fullName>
    </submittedName>
</protein>
<dbReference type="InterPro" id="IPR036291">
    <property type="entry name" value="NAD(P)-bd_dom_sf"/>
</dbReference>
<feature type="region of interest" description="Disordered" evidence="2">
    <location>
        <begin position="243"/>
        <end position="268"/>
    </location>
</feature>
<dbReference type="PANTHER" id="PTHR43975">
    <property type="entry name" value="ZGC:101858"/>
    <property type="match status" value="1"/>
</dbReference>
<name>A0A5C0B3J4_9BURK</name>
<dbReference type="SMART" id="SM00822">
    <property type="entry name" value="PKS_KR"/>
    <property type="match status" value="1"/>
</dbReference>
<evidence type="ECO:0000313" key="4">
    <source>
        <dbReference type="EMBL" id="QEI07351.1"/>
    </source>
</evidence>
<dbReference type="RefSeq" id="WP_148816398.1">
    <property type="nucleotide sequence ID" value="NZ_CP043046.1"/>
</dbReference>
<dbReference type="PANTHER" id="PTHR43975:SF2">
    <property type="entry name" value="EG:BACR7A4.14 PROTEIN-RELATED"/>
    <property type="match status" value="1"/>
</dbReference>
<dbReference type="Gene3D" id="3.40.50.720">
    <property type="entry name" value="NAD(P)-binding Rossmann-like Domain"/>
    <property type="match status" value="1"/>
</dbReference>
<gene>
    <name evidence="4" type="ORF">FXN63_16995</name>
</gene>
<dbReference type="SUPFAM" id="SSF51735">
    <property type="entry name" value="NAD(P)-binding Rossmann-fold domains"/>
    <property type="match status" value="1"/>
</dbReference>
<proteinExistence type="inferred from homology"/>
<organism evidence="4 5">
    <name type="scientific">Pigmentiphaga aceris</name>
    <dbReference type="NCBI Taxonomy" id="1940612"/>
    <lineage>
        <taxon>Bacteria</taxon>
        <taxon>Pseudomonadati</taxon>
        <taxon>Pseudomonadota</taxon>
        <taxon>Betaproteobacteria</taxon>
        <taxon>Burkholderiales</taxon>
        <taxon>Alcaligenaceae</taxon>
        <taxon>Pigmentiphaga</taxon>
    </lineage>
</organism>
<evidence type="ECO:0000313" key="5">
    <source>
        <dbReference type="Proteomes" id="UP000325161"/>
    </source>
</evidence>
<dbReference type="AlphaFoldDB" id="A0A5C0B3J4"/>
<comment type="similarity">
    <text evidence="1">Belongs to the short-chain dehydrogenases/reductases (SDR) family.</text>
</comment>
<dbReference type="InterPro" id="IPR002347">
    <property type="entry name" value="SDR_fam"/>
</dbReference>
<accession>A0A5C0B3J4</accession>
<dbReference type="NCBIfam" id="NF005559">
    <property type="entry name" value="PRK07231.1"/>
    <property type="match status" value="1"/>
</dbReference>
<reference evidence="4 5" key="1">
    <citation type="submission" date="2019-08" db="EMBL/GenBank/DDBJ databases">
        <title>Amphibian skin-associated Pigmentiphaga: genome sequence and occurrence across geography and hosts.</title>
        <authorList>
            <person name="Bletz M.C."/>
            <person name="Bunk B."/>
            <person name="Sproeer C."/>
            <person name="Biwer P."/>
            <person name="Reiter S."/>
            <person name="Rabemananjara F.C.E."/>
            <person name="Schulz S."/>
            <person name="Overmann J."/>
            <person name="Vences M."/>
        </authorList>
    </citation>
    <scope>NUCLEOTIDE SEQUENCE [LARGE SCALE GENOMIC DNA]</scope>
    <source>
        <strain evidence="4 5">Mada1488</strain>
    </source>
</reference>
<dbReference type="PROSITE" id="PS00061">
    <property type="entry name" value="ADH_SHORT"/>
    <property type="match status" value="1"/>
</dbReference>
<sequence>MRFANKTVIVTGAGSGIGEGAARRFSHEGAKVVLVGRTKEKLEKIASSLPADRTLVHVADVSQEIEVNALISAVVTKFGSIDVVVNAAGVFAGSTITESTTEDWRKVMSNDVDSIFFMCRAAMPHLIQSKGNIVNISSVSGMGGDWNSSLYNAAKGAVTNFTRSIAMDYGRQGVRVNAICPSMTMTDMTQDMLDKPELMESFKERTPLWGPATPEDIAGPIAFLASDDARYVTGVNLPVDGGVTAANGQPPQGGARPYNAGLGRAAYS</sequence>
<dbReference type="InterPro" id="IPR020904">
    <property type="entry name" value="Sc_DH/Rdtase_CS"/>
</dbReference>
<dbReference type="Proteomes" id="UP000325161">
    <property type="component" value="Chromosome"/>
</dbReference>
<dbReference type="CDD" id="cd05233">
    <property type="entry name" value="SDR_c"/>
    <property type="match status" value="1"/>
</dbReference>
<evidence type="ECO:0000256" key="2">
    <source>
        <dbReference type="SAM" id="MobiDB-lite"/>
    </source>
</evidence>